<dbReference type="Proteomes" id="UP000591131">
    <property type="component" value="Unassembled WGS sequence"/>
</dbReference>
<feature type="compositionally biased region" description="Low complexity" evidence="1">
    <location>
        <begin position="85"/>
        <end position="107"/>
    </location>
</feature>
<evidence type="ECO:0000313" key="2">
    <source>
        <dbReference type="EMBL" id="KAF4674177.1"/>
    </source>
</evidence>
<dbReference type="OrthoDB" id="461141at2759"/>
<feature type="region of interest" description="Disordered" evidence="1">
    <location>
        <begin position="57"/>
        <end position="107"/>
    </location>
</feature>
<evidence type="ECO:0000313" key="3">
    <source>
        <dbReference type="Proteomes" id="UP000591131"/>
    </source>
</evidence>
<gene>
    <name evidence="2" type="ORF">FOL47_009583</name>
</gene>
<comment type="caution">
    <text evidence="2">The sequence shown here is derived from an EMBL/GenBank/DDBJ whole genome shotgun (WGS) entry which is preliminary data.</text>
</comment>
<proteinExistence type="predicted"/>
<keyword evidence="3" id="KW-1185">Reference proteome</keyword>
<dbReference type="EMBL" id="JAAPAO010000068">
    <property type="protein sequence ID" value="KAF4674177.1"/>
    <property type="molecule type" value="Genomic_DNA"/>
</dbReference>
<organism evidence="2 3">
    <name type="scientific">Perkinsus chesapeaki</name>
    <name type="common">Clam parasite</name>
    <name type="synonym">Perkinsus andrewsi</name>
    <dbReference type="NCBI Taxonomy" id="330153"/>
    <lineage>
        <taxon>Eukaryota</taxon>
        <taxon>Sar</taxon>
        <taxon>Alveolata</taxon>
        <taxon>Perkinsozoa</taxon>
        <taxon>Perkinsea</taxon>
        <taxon>Perkinsida</taxon>
        <taxon>Perkinsidae</taxon>
        <taxon>Perkinsus</taxon>
    </lineage>
</organism>
<sequence>MVSILVCVDCPFLRLSPIWGQIKKATKSQLLEMCVITGTLDRAILISQENAASQAMHSSRLRISTPTSTSAFVERSPTASSNTGAHSATSNAAISTSSFNDSSTTTSMGLPTATPSFPLWLEHQSSDKSFLELLADDISRPPQNF</sequence>
<dbReference type="AlphaFoldDB" id="A0A7J6MS91"/>
<evidence type="ECO:0000256" key="1">
    <source>
        <dbReference type="SAM" id="MobiDB-lite"/>
    </source>
</evidence>
<feature type="compositionally biased region" description="Polar residues" evidence="1">
    <location>
        <begin position="57"/>
        <end position="84"/>
    </location>
</feature>
<accession>A0A7J6MS91</accession>
<name>A0A7J6MS91_PERCH</name>
<protein>
    <submittedName>
        <fullName evidence="2">Uncharacterized protein</fullName>
    </submittedName>
</protein>
<reference evidence="2 3" key="1">
    <citation type="submission" date="2020-04" db="EMBL/GenBank/DDBJ databases">
        <title>Perkinsus chesapeaki whole genome sequence.</title>
        <authorList>
            <person name="Bogema D.R."/>
        </authorList>
    </citation>
    <scope>NUCLEOTIDE SEQUENCE [LARGE SCALE GENOMIC DNA]</scope>
    <source>
        <strain evidence="2">ATCC PRA-425</strain>
    </source>
</reference>